<dbReference type="GeneID" id="54559641"/>
<protein>
    <recommendedName>
        <fullName evidence="3">Nudix hydrolase domain-containing protein</fullName>
    </recommendedName>
</protein>
<dbReference type="RefSeq" id="XP_033667982.1">
    <property type="nucleotide sequence ID" value="XM_033806369.1"/>
</dbReference>
<dbReference type="OrthoDB" id="3635938at2759"/>
<gene>
    <name evidence="1" type="ORF">M409DRAFT_22527</name>
</gene>
<accession>A0A6A6CKF6</accession>
<evidence type="ECO:0000313" key="1">
    <source>
        <dbReference type="EMBL" id="KAF2167093.1"/>
    </source>
</evidence>
<keyword evidence="2" id="KW-1185">Reference proteome</keyword>
<evidence type="ECO:0008006" key="3">
    <source>
        <dbReference type="Google" id="ProtNLM"/>
    </source>
</evidence>
<sequence>MTDSGTVSGFAADTSNLPEQYLDAQGRHLGTTFDVLIVCNVIFHEDRVLLFHTTSERKSWANKIGVPMYRLARPEDENDVASLLRSRIDRGMDLDVTVEEYGRVACRTQVGLDPAKLQNSRLATALHTAVSPAMLEDSVWLRASLLWTVEHVPQLKPDDYVCREVLWATAAEVEEIPSEDFLMSVKEDIQAAFELRQRR</sequence>
<dbReference type="Proteomes" id="UP000799537">
    <property type="component" value="Unassembled WGS sequence"/>
</dbReference>
<dbReference type="EMBL" id="ML993594">
    <property type="protein sequence ID" value="KAF2167093.1"/>
    <property type="molecule type" value="Genomic_DNA"/>
</dbReference>
<evidence type="ECO:0000313" key="2">
    <source>
        <dbReference type="Proteomes" id="UP000799537"/>
    </source>
</evidence>
<dbReference type="AlphaFoldDB" id="A0A6A6CKF6"/>
<name>A0A6A6CKF6_ZASCE</name>
<organism evidence="1 2">
    <name type="scientific">Zasmidium cellare ATCC 36951</name>
    <dbReference type="NCBI Taxonomy" id="1080233"/>
    <lineage>
        <taxon>Eukaryota</taxon>
        <taxon>Fungi</taxon>
        <taxon>Dikarya</taxon>
        <taxon>Ascomycota</taxon>
        <taxon>Pezizomycotina</taxon>
        <taxon>Dothideomycetes</taxon>
        <taxon>Dothideomycetidae</taxon>
        <taxon>Mycosphaerellales</taxon>
        <taxon>Mycosphaerellaceae</taxon>
        <taxon>Zasmidium</taxon>
    </lineage>
</organism>
<reference evidence="1" key="1">
    <citation type="journal article" date="2020" name="Stud. Mycol.">
        <title>101 Dothideomycetes genomes: a test case for predicting lifestyles and emergence of pathogens.</title>
        <authorList>
            <person name="Haridas S."/>
            <person name="Albert R."/>
            <person name="Binder M."/>
            <person name="Bloem J."/>
            <person name="Labutti K."/>
            <person name="Salamov A."/>
            <person name="Andreopoulos B."/>
            <person name="Baker S."/>
            <person name="Barry K."/>
            <person name="Bills G."/>
            <person name="Bluhm B."/>
            <person name="Cannon C."/>
            <person name="Castanera R."/>
            <person name="Culley D."/>
            <person name="Daum C."/>
            <person name="Ezra D."/>
            <person name="Gonzalez J."/>
            <person name="Henrissat B."/>
            <person name="Kuo A."/>
            <person name="Liang C."/>
            <person name="Lipzen A."/>
            <person name="Lutzoni F."/>
            <person name="Magnuson J."/>
            <person name="Mondo S."/>
            <person name="Nolan M."/>
            <person name="Ohm R."/>
            <person name="Pangilinan J."/>
            <person name="Park H.-J."/>
            <person name="Ramirez L."/>
            <person name="Alfaro M."/>
            <person name="Sun H."/>
            <person name="Tritt A."/>
            <person name="Yoshinaga Y."/>
            <person name="Zwiers L.-H."/>
            <person name="Turgeon B."/>
            <person name="Goodwin S."/>
            <person name="Spatafora J."/>
            <person name="Crous P."/>
            <person name="Grigoriev I."/>
        </authorList>
    </citation>
    <scope>NUCLEOTIDE SEQUENCE</scope>
    <source>
        <strain evidence="1">ATCC 36951</strain>
    </source>
</reference>
<proteinExistence type="predicted"/>